<dbReference type="GO" id="GO:0042391">
    <property type="term" value="P:regulation of membrane potential"/>
    <property type="evidence" value="ECO:0007669"/>
    <property type="project" value="UniProtKB-ARBA"/>
</dbReference>
<dbReference type="GO" id="GO:0005764">
    <property type="term" value="C:lysosome"/>
    <property type="evidence" value="ECO:0007669"/>
    <property type="project" value="UniProtKB-ARBA"/>
</dbReference>
<gene>
    <name evidence="15" type="ORF">BDFB_013127</name>
</gene>
<keyword evidence="16" id="KW-1185">Reference proteome</keyword>
<organism evidence="15 16">
    <name type="scientific">Asbolus verrucosus</name>
    <name type="common">Desert ironclad beetle</name>
    <dbReference type="NCBI Taxonomy" id="1661398"/>
    <lineage>
        <taxon>Eukaryota</taxon>
        <taxon>Metazoa</taxon>
        <taxon>Ecdysozoa</taxon>
        <taxon>Arthropoda</taxon>
        <taxon>Hexapoda</taxon>
        <taxon>Insecta</taxon>
        <taxon>Pterygota</taxon>
        <taxon>Neoptera</taxon>
        <taxon>Endopterygota</taxon>
        <taxon>Coleoptera</taxon>
        <taxon>Polyphaga</taxon>
        <taxon>Cucujiformia</taxon>
        <taxon>Tenebrionidae</taxon>
        <taxon>Pimeliinae</taxon>
        <taxon>Asbolus</taxon>
    </lineage>
</organism>
<dbReference type="PRINTS" id="PR00843">
    <property type="entry name" value="GLHYDRLASE30"/>
</dbReference>
<dbReference type="AlphaFoldDB" id="A0A482VUR4"/>
<dbReference type="GO" id="GO:0005774">
    <property type="term" value="C:vacuolar membrane"/>
    <property type="evidence" value="ECO:0007669"/>
    <property type="project" value="UniProtKB-ARBA"/>
</dbReference>
<evidence type="ECO:0000256" key="3">
    <source>
        <dbReference type="ARBA" id="ARBA00004991"/>
    </source>
</evidence>
<evidence type="ECO:0000256" key="7">
    <source>
        <dbReference type="ARBA" id="ARBA00022801"/>
    </source>
</evidence>
<protein>
    <recommendedName>
        <fullName evidence="5 12">Glucosylceramidase</fullName>
        <ecNumber evidence="5 12">3.2.1.45</ecNumber>
    </recommendedName>
</protein>
<comment type="similarity">
    <text evidence="4 12">Belongs to the glycosyl hydrolase 30 family.</text>
</comment>
<dbReference type="EMBL" id="QDEB01060112">
    <property type="protein sequence ID" value="RZC36652.1"/>
    <property type="molecule type" value="Genomic_DNA"/>
</dbReference>
<evidence type="ECO:0000256" key="8">
    <source>
        <dbReference type="ARBA" id="ARBA00022919"/>
    </source>
</evidence>
<comment type="catalytic activity">
    <reaction evidence="10">
        <text>a beta-D-glucosylceramide + H2O = an N-acyl-sphingoid base + D-glucose</text>
        <dbReference type="Rhea" id="RHEA:81447"/>
        <dbReference type="ChEBI" id="CHEBI:4167"/>
        <dbReference type="ChEBI" id="CHEBI:15377"/>
        <dbReference type="ChEBI" id="CHEBI:83264"/>
        <dbReference type="ChEBI" id="CHEBI:83273"/>
    </reaction>
    <physiologicalReaction direction="left-to-right" evidence="10">
        <dbReference type="Rhea" id="RHEA:81448"/>
    </physiologicalReaction>
</comment>
<dbReference type="GO" id="GO:0032006">
    <property type="term" value="P:regulation of TOR signaling"/>
    <property type="evidence" value="ECO:0007669"/>
    <property type="project" value="UniProtKB-ARBA"/>
</dbReference>
<dbReference type="GO" id="GO:0005102">
    <property type="term" value="F:signaling receptor binding"/>
    <property type="evidence" value="ECO:0007669"/>
    <property type="project" value="UniProtKB-ARBA"/>
</dbReference>
<feature type="domain" description="Glycosyl hydrolase family 30 TIM-barrel" evidence="13">
    <location>
        <begin position="88"/>
        <end position="431"/>
    </location>
</feature>
<dbReference type="GO" id="GO:0006066">
    <property type="term" value="P:alcohol metabolic process"/>
    <property type="evidence" value="ECO:0007669"/>
    <property type="project" value="UniProtKB-ARBA"/>
</dbReference>
<evidence type="ECO:0000313" key="16">
    <source>
        <dbReference type="Proteomes" id="UP000292052"/>
    </source>
</evidence>
<dbReference type="InterPro" id="IPR017853">
    <property type="entry name" value="GH"/>
</dbReference>
<keyword evidence="9 12" id="KW-0443">Lipid metabolism</keyword>
<evidence type="ECO:0000256" key="11">
    <source>
        <dbReference type="ARBA" id="ARBA00051345"/>
    </source>
</evidence>
<dbReference type="InterPro" id="IPR033452">
    <property type="entry name" value="GH30_C"/>
</dbReference>
<comment type="catalytic activity">
    <reaction evidence="11">
        <text>an N-acyl-1-beta-D-glucosyl-15-methylhexadecasphing-4-enine + H2O = an N-acyl-15-methylhexadecasphing-4-enine + D-glucose</text>
        <dbReference type="Rhea" id="RHEA:34755"/>
        <dbReference type="ChEBI" id="CHEBI:4167"/>
        <dbReference type="ChEBI" id="CHEBI:15377"/>
        <dbReference type="ChEBI" id="CHEBI:70815"/>
        <dbReference type="ChEBI" id="CHEBI:70846"/>
    </reaction>
    <physiologicalReaction direction="left-to-right" evidence="11">
        <dbReference type="Rhea" id="RHEA:34756"/>
    </physiologicalReaction>
</comment>
<feature type="non-terminal residue" evidence="15">
    <location>
        <position position="498"/>
    </location>
</feature>
<dbReference type="GO" id="GO:0006914">
    <property type="term" value="P:autophagy"/>
    <property type="evidence" value="ECO:0007669"/>
    <property type="project" value="UniProtKB-ARBA"/>
</dbReference>
<dbReference type="OrthoDB" id="2160638at2759"/>
<evidence type="ECO:0000256" key="1">
    <source>
        <dbReference type="ARBA" id="ARBA00001013"/>
    </source>
</evidence>
<dbReference type="SUPFAM" id="SSF51011">
    <property type="entry name" value="Glycosyl hydrolase domain"/>
    <property type="match status" value="1"/>
</dbReference>
<dbReference type="Proteomes" id="UP000292052">
    <property type="component" value="Unassembled WGS sequence"/>
</dbReference>
<reference evidence="15 16" key="1">
    <citation type="submission" date="2017-03" db="EMBL/GenBank/DDBJ databases">
        <title>Genome of the blue death feigning beetle - Asbolus verrucosus.</title>
        <authorList>
            <person name="Rider S.D."/>
        </authorList>
    </citation>
    <scope>NUCLEOTIDE SEQUENCE [LARGE SCALE GENOMIC DNA]</scope>
    <source>
        <strain evidence="15">Butters</strain>
        <tissue evidence="15">Head and leg muscle</tissue>
    </source>
</reference>
<dbReference type="Pfam" id="PF17189">
    <property type="entry name" value="Glyco_hydro_30C"/>
    <property type="match status" value="1"/>
</dbReference>
<dbReference type="SUPFAM" id="SSF51445">
    <property type="entry name" value="(Trans)glycosidases"/>
    <property type="match status" value="1"/>
</dbReference>
<evidence type="ECO:0000256" key="9">
    <source>
        <dbReference type="ARBA" id="ARBA00023098"/>
    </source>
</evidence>
<comment type="pathway">
    <text evidence="3">Sphingolipid metabolism.</text>
</comment>
<accession>A0A482VUR4</accession>
<dbReference type="GO" id="GO:0004348">
    <property type="term" value="F:glucosylceramidase activity"/>
    <property type="evidence" value="ECO:0007669"/>
    <property type="project" value="UniProtKB-EC"/>
</dbReference>
<keyword evidence="12" id="KW-0326">Glycosidase</keyword>
<dbReference type="GO" id="GO:0010605">
    <property type="term" value="P:negative regulation of macromolecule metabolic process"/>
    <property type="evidence" value="ECO:0007669"/>
    <property type="project" value="UniProtKB-ARBA"/>
</dbReference>
<dbReference type="InterPro" id="IPR033453">
    <property type="entry name" value="Glyco_hydro_30_TIM-barrel"/>
</dbReference>
<name>A0A482VUR4_ASBVE</name>
<comment type="caution">
    <text evidence="15">The sequence shown here is derived from an EMBL/GenBank/DDBJ whole genome shotgun (WGS) entry which is preliminary data.</text>
</comment>
<dbReference type="Pfam" id="PF02055">
    <property type="entry name" value="Glyco_hydro_30"/>
    <property type="match status" value="1"/>
</dbReference>
<evidence type="ECO:0000259" key="14">
    <source>
        <dbReference type="Pfam" id="PF17189"/>
    </source>
</evidence>
<dbReference type="GO" id="GO:0030163">
    <property type="term" value="P:protein catabolic process"/>
    <property type="evidence" value="ECO:0007669"/>
    <property type="project" value="UniProtKB-ARBA"/>
</dbReference>
<dbReference type="GO" id="GO:0008202">
    <property type="term" value="P:steroid metabolic process"/>
    <property type="evidence" value="ECO:0007669"/>
    <property type="project" value="UniProtKB-ARBA"/>
</dbReference>
<evidence type="ECO:0000256" key="10">
    <source>
        <dbReference type="ARBA" id="ARBA00050474"/>
    </source>
</evidence>
<evidence type="ECO:0000256" key="12">
    <source>
        <dbReference type="RuleBase" id="RU361188"/>
    </source>
</evidence>
<evidence type="ECO:0000256" key="5">
    <source>
        <dbReference type="ARBA" id="ARBA00012658"/>
    </source>
</evidence>
<evidence type="ECO:0000256" key="6">
    <source>
        <dbReference type="ARBA" id="ARBA00022729"/>
    </source>
</evidence>
<dbReference type="STRING" id="1661398.A0A482VUR4"/>
<dbReference type="GO" id="GO:0016758">
    <property type="term" value="F:hexosyltransferase activity"/>
    <property type="evidence" value="ECO:0007669"/>
    <property type="project" value="UniProtKB-ARBA"/>
</dbReference>
<proteinExistence type="inferred from homology"/>
<feature type="non-terminal residue" evidence="15">
    <location>
        <position position="1"/>
    </location>
</feature>
<comment type="catalytic activity">
    <reaction evidence="1">
        <text>a beta-D-glucosyl-(1&lt;-&gt;1')-N-acylsphing-4-enine + H2O = an N-acylsphing-4-enine + D-glucose</text>
        <dbReference type="Rhea" id="RHEA:13269"/>
        <dbReference type="ChEBI" id="CHEBI:4167"/>
        <dbReference type="ChEBI" id="CHEBI:15377"/>
        <dbReference type="ChEBI" id="CHEBI:22801"/>
        <dbReference type="ChEBI" id="CHEBI:52639"/>
        <dbReference type="EC" id="3.2.1.45"/>
    </reaction>
    <physiologicalReaction direction="left-to-right" evidence="1">
        <dbReference type="Rhea" id="RHEA:13270"/>
    </physiologicalReaction>
</comment>
<dbReference type="GO" id="GO:0016241">
    <property type="term" value="P:regulation of macroautophagy"/>
    <property type="evidence" value="ECO:0007669"/>
    <property type="project" value="UniProtKB-ARBA"/>
</dbReference>
<dbReference type="FunFam" id="3.20.20.80:FF:000030">
    <property type="entry name" value="Lysosomal acid glucosylceramidase"/>
    <property type="match status" value="1"/>
</dbReference>
<keyword evidence="8 12" id="KW-0746">Sphingolipid metabolism</keyword>
<dbReference type="EC" id="3.2.1.45" evidence="5 12"/>
<dbReference type="PANTHER" id="PTHR11069">
    <property type="entry name" value="GLUCOSYLCERAMIDASE"/>
    <property type="match status" value="1"/>
</dbReference>
<dbReference type="GO" id="GO:0007040">
    <property type="term" value="P:lysosome organization"/>
    <property type="evidence" value="ECO:0007669"/>
    <property type="project" value="UniProtKB-ARBA"/>
</dbReference>
<feature type="domain" description="Glycosyl hydrolase family 30 beta sandwich" evidence="14">
    <location>
        <begin position="434"/>
        <end position="496"/>
    </location>
</feature>
<dbReference type="GO" id="GO:0006680">
    <property type="term" value="P:glucosylceramide catabolic process"/>
    <property type="evidence" value="ECO:0007669"/>
    <property type="project" value="UniProtKB-ARBA"/>
</dbReference>
<dbReference type="GO" id="GO:0051246">
    <property type="term" value="P:regulation of protein metabolic process"/>
    <property type="evidence" value="ECO:0007669"/>
    <property type="project" value="UniProtKB-ARBA"/>
</dbReference>
<evidence type="ECO:0000313" key="15">
    <source>
        <dbReference type="EMBL" id="RZC36652.1"/>
    </source>
</evidence>
<dbReference type="Gene3D" id="3.20.20.80">
    <property type="entry name" value="Glycosidases"/>
    <property type="match status" value="1"/>
</dbReference>
<evidence type="ECO:0000259" key="13">
    <source>
        <dbReference type="Pfam" id="PF02055"/>
    </source>
</evidence>
<sequence length="498" mass="56134">NGPKVAICRAQECLSRDYGYNGTVCVCTSDHCDTISPPSKVEQPQYLRYTSNRDGLRFKLETGNFVPSKSTNTYEIRVNSEEKFQKVLGWGGAFTDATGINIDSLEEGLRENLLKSYFSDEGIEYSLCRVPIGGTDFSTHGYSYNDGDVDEELTNFKLAPEDFQYKIPYIRRAFNLTNGNLQLFASAWTAPKWMKTNGEYAGYGFLIETMYQSWANYFVKFLDSYLDEGIQFWGITTGNEPSLAFVIGDQINTVGWKSEDMGKWILNNLGPAVRNSVHSDINIIILDDQRSYLPSFIDTALKDNTTRQYIDGIAVHWYVDLFIPASVLTETHDKYPEKFILSTEACNGIQLGVGPVVLGSWERGELYSIDIIEDMLNWVEGWVDWNMVLDVTGGPNYIDNSVDSPIIVNATAGEFYKQPMYYHLGHFSKFVPRGSVRVSSSAVFDKKIKTVAFQRPDDGIVVIILNRKEEVVPVAIIDESRGNAEIELSARSITTILY</sequence>
<keyword evidence="6" id="KW-0732">Signal</keyword>
<keyword evidence="7 12" id="KW-0378">Hydrolase</keyword>
<dbReference type="PANTHER" id="PTHR11069:SF23">
    <property type="entry name" value="LYSOSOMAL ACID GLUCOSYLCERAMIDASE"/>
    <property type="match status" value="1"/>
</dbReference>
<dbReference type="InterPro" id="IPR001139">
    <property type="entry name" value="Glyco_hydro_30"/>
</dbReference>
<evidence type="ECO:0000256" key="4">
    <source>
        <dbReference type="ARBA" id="ARBA00005382"/>
    </source>
</evidence>
<comment type="pathway">
    <text evidence="2">Lipid metabolism; sphingolipid metabolism.</text>
</comment>
<evidence type="ECO:0000256" key="2">
    <source>
        <dbReference type="ARBA" id="ARBA00004760"/>
    </source>
</evidence>